<comment type="caution">
    <text evidence="2">The sequence shown here is derived from an EMBL/GenBank/DDBJ whole genome shotgun (WGS) entry which is preliminary data.</text>
</comment>
<dbReference type="Proteomes" id="UP000297716">
    <property type="component" value="Unassembled WGS sequence"/>
</dbReference>
<proteinExistence type="predicted"/>
<feature type="compositionally biased region" description="Basic residues" evidence="1">
    <location>
        <begin position="65"/>
        <end position="80"/>
    </location>
</feature>
<accession>A0A4Z0YP83</accession>
<feature type="compositionally biased region" description="Basic and acidic residues" evidence="1">
    <location>
        <begin position="81"/>
        <end position="92"/>
    </location>
</feature>
<dbReference type="AlphaFoldDB" id="A0A4Z0YP83"/>
<evidence type="ECO:0000313" key="3">
    <source>
        <dbReference type="Proteomes" id="UP000297716"/>
    </source>
</evidence>
<feature type="region of interest" description="Disordered" evidence="1">
    <location>
        <begin position="33"/>
        <end position="92"/>
    </location>
</feature>
<organism evidence="2 3">
    <name type="scientific">Xylaria hypoxylon</name>
    <dbReference type="NCBI Taxonomy" id="37992"/>
    <lineage>
        <taxon>Eukaryota</taxon>
        <taxon>Fungi</taxon>
        <taxon>Dikarya</taxon>
        <taxon>Ascomycota</taxon>
        <taxon>Pezizomycotina</taxon>
        <taxon>Sordariomycetes</taxon>
        <taxon>Xylariomycetidae</taxon>
        <taxon>Xylariales</taxon>
        <taxon>Xylariaceae</taxon>
        <taxon>Xylaria</taxon>
    </lineage>
</organism>
<reference evidence="2 3" key="1">
    <citation type="submission" date="2019-03" db="EMBL/GenBank/DDBJ databases">
        <title>Draft genome sequence of Xylaria hypoxylon DSM 108379, a ubiquitous saprotrophic-parasitic fungi on hardwood.</title>
        <authorList>
            <person name="Buettner E."/>
            <person name="Leonhardt S."/>
            <person name="Gebauer A.M."/>
            <person name="Liers C."/>
            <person name="Hofrichter M."/>
            <person name="Kellner H."/>
        </authorList>
    </citation>
    <scope>NUCLEOTIDE SEQUENCE [LARGE SCALE GENOMIC DNA]</scope>
    <source>
        <strain evidence="2 3">DSM 108379</strain>
    </source>
</reference>
<sequence length="125" mass="14600">MAIVVPNNAQNTRAEPCARILEKSDQLRVNVKKEEARQHVAEHRPKTLKDSRWAREDLPPVHTKVDKKKPNRSATKPRPKTPKESRWAKIESLHDPLRVQMDMEEFKKDVAKYGLKTLKDSRWAD</sequence>
<evidence type="ECO:0000313" key="2">
    <source>
        <dbReference type="EMBL" id="TGJ81838.1"/>
    </source>
</evidence>
<keyword evidence="3" id="KW-1185">Reference proteome</keyword>
<dbReference type="EMBL" id="SKBN01000151">
    <property type="protein sequence ID" value="TGJ81838.1"/>
    <property type="molecule type" value="Genomic_DNA"/>
</dbReference>
<protein>
    <submittedName>
        <fullName evidence="2">Uncharacterized protein</fullName>
    </submittedName>
</protein>
<dbReference type="OrthoDB" id="4763984at2759"/>
<name>A0A4Z0YP83_9PEZI</name>
<gene>
    <name evidence="2" type="ORF">E0Z10_g6914</name>
</gene>
<feature type="compositionally biased region" description="Basic and acidic residues" evidence="1">
    <location>
        <begin position="33"/>
        <end position="59"/>
    </location>
</feature>
<evidence type="ECO:0000256" key="1">
    <source>
        <dbReference type="SAM" id="MobiDB-lite"/>
    </source>
</evidence>